<feature type="domain" description="HD-GYP" evidence="1">
    <location>
        <begin position="109"/>
        <end position="311"/>
    </location>
</feature>
<reference evidence="2 3" key="1">
    <citation type="submission" date="2019-08" db="EMBL/GenBank/DDBJ databases">
        <authorList>
            <person name="Guy L."/>
        </authorList>
    </citation>
    <scope>NUCLEOTIDE SEQUENCE [LARGE SCALE GENOMIC DNA]</scope>
    <source>
        <strain evidence="2 3">SGT-108</strain>
    </source>
</reference>
<dbReference type="SUPFAM" id="SSF109604">
    <property type="entry name" value="HD-domain/PDEase-like"/>
    <property type="match status" value="2"/>
</dbReference>
<evidence type="ECO:0000313" key="2">
    <source>
        <dbReference type="EMBL" id="VVC75857.1"/>
    </source>
</evidence>
<sequence>MIAKSIDAKSKYTSNHCMRVPILTIMIANAINRSSKGTPGLTPFTKDQFDELVIAAWLHDCGKLIVPEHVMDKSTKLETVCDRLEVINERFEVIRRDIKIHYLEQLQRVKGNDHAKLEKKYVQDIADLDQAKEFIREVNRGGEFLPDDDKQRIRQIASKYSYHDGNKMKPLLTEDEVISLSVSRGTLNDEEREIIQSHVKHTKTMLESLTYPANLQNVPEIAGSHHERMDGKGYPSGKTRSDLTLQARVLMIADIFEALTCADRPYKKAKKLKEVLAIMEDMKNNGHIDPDIYDLFIREKIYLNYARQYLDPGQIDTGE</sequence>
<dbReference type="CDD" id="cd00077">
    <property type="entry name" value="HDc"/>
    <property type="match status" value="1"/>
</dbReference>
<dbReference type="PANTHER" id="PTHR43155:SF2">
    <property type="entry name" value="CYCLIC DI-GMP PHOSPHODIESTERASE PA4108"/>
    <property type="match status" value="1"/>
</dbReference>
<protein>
    <submittedName>
        <fullName evidence="2">Cyclic di-GMP phosphodiesterase response regulator RpfG</fullName>
    </submittedName>
</protein>
<organism evidence="2 3">
    <name type="scientific">Aquicella siphonis</name>
    <dbReference type="NCBI Taxonomy" id="254247"/>
    <lineage>
        <taxon>Bacteria</taxon>
        <taxon>Pseudomonadati</taxon>
        <taxon>Pseudomonadota</taxon>
        <taxon>Gammaproteobacteria</taxon>
        <taxon>Legionellales</taxon>
        <taxon>Coxiellaceae</taxon>
        <taxon>Aquicella</taxon>
    </lineage>
</organism>
<gene>
    <name evidence="2" type="primary">rpfG</name>
    <name evidence="2" type="ORF">AQUSIP_11540</name>
</gene>
<proteinExistence type="predicted"/>
<evidence type="ECO:0000313" key="3">
    <source>
        <dbReference type="Proteomes" id="UP000324194"/>
    </source>
</evidence>
<dbReference type="PANTHER" id="PTHR43155">
    <property type="entry name" value="CYCLIC DI-GMP PHOSPHODIESTERASE PA4108-RELATED"/>
    <property type="match status" value="1"/>
</dbReference>
<accession>A0A5E4PHD2</accession>
<evidence type="ECO:0000259" key="1">
    <source>
        <dbReference type="PROSITE" id="PS51832"/>
    </source>
</evidence>
<dbReference type="InterPro" id="IPR037522">
    <property type="entry name" value="HD_GYP_dom"/>
</dbReference>
<dbReference type="AlphaFoldDB" id="A0A5E4PHD2"/>
<dbReference type="GO" id="GO:0008081">
    <property type="term" value="F:phosphoric diester hydrolase activity"/>
    <property type="evidence" value="ECO:0007669"/>
    <property type="project" value="UniProtKB-ARBA"/>
</dbReference>
<dbReference type="Proteomes" id="UP000324194">
    <property type="component" value="Chromosome 1"/>
</dbReference>
<dbReference type="EMBL" id="LR699119">
    <property type="protein sequence ID" value="VVC75857.1"/>
    <property type="molecule type" value="Genomic_DNA"/>
</dbReference>
<dbReference type="KEGG" id="asip:AQUSIP_11540"/>
<name>A0A5E4PHD2_9COXI</name>
<dbReference type="Gene3D" id="1.10.3210.10">
    <property type="entry name" value="Hypothetical protein af1432"/>
    <property type="match status" value="2"/>
</dbReference>
<dbReference type="PROSITE" id="PS51832">
    <property type="entry name" value="HD_GYP"/>
    <property type="match status" value="1"/>
</dbReference>
<dbReference type="InterPro" id="IPR003607">
    <property type="entry name" value="HD/PDEase_dom"/>
</dbReference>
<dbReference type="Pfam" id="PF13487">
    <property type="entry name" value="HD_5"/>
    <property type="match status" value="1"/>
</dbReference>
<dbReference type="SMART" id="SM00471">
    <property type="entry name" value="HDc"/>
    <property type="match status" value="1"/>
</dbReference>
<keyword evidence="3" id="KW-1185">Reference proteome</keyword>